<keyword evidence="2 9" id="KW-0808">Transferase</keyword>
<dbReference type="InterPro" id="IPR043129">
    <property type="entry name" value="ATPase_NBD"/>
</dbReference>
<dbReference type="PANTHER" id="PTHR10196">
    <property type="entry name" value="SUGAR KINASE"/>
    <property type="match status" value="1"/>
</dbReference>
<evidence type="ECO:0000256" key="2">
    <source>
        <dbReference type="ARBA" id="ARBA00022679"/>
    </source>
</evidence>
<keyword evidence="3" id="KW-0547">Nucleotide-binding</keyword>
<dbReference type="InterPro" id="IPR018483">
    <property type="entry name" value="Carb_kinase_FGGY_CS"/>
</dbReference>
<dbReference type="Pfam" id="PF02782">
    <property type="entry name" value="FGGY_C"/>
    <property type="match status" value="1"/>
</dbReference>
<keyword evidence="10" id="KW-1185">Reference proteome</keyword>
<dbReference type="PANTHER" id="PTHR10196:SF69">
    <property type="entry name" value="GLYCEROL KINASE"/>
    <property type="match status" value="1"/>
</dbReference>
<keyword evidence="5" id="KW-0067">ATP-binding</keyword>
<dbReference type="Gene3D" id="3.30.420.40">
    <property type="match status" value="2"/>
</dbReference>
<evidence type="ECO:0000256" key="6">
    <source>
        <dbReference type="ARBA" id="ARBA00043149"/>
    </source>
</evidence>
<accession>A0ABU0JJK6</accession>
<dbReference type="InterPro" id="IPR018485">
    <property type="entry name" value="FGGY_C"/>
</dbReference>
<dbReference type="RefSeq" id="WP_307282433.1">
    <property type="nucleotide sequence ID" value="NZ_JAUSVX010000018.1"/>
</dbReference>
<reference evidence="9 10" key="1">
    <citation type="submission" date="2023-07" db="EMBL/GenBank/DDBJ databases">
        <title>Genomic Encyclopedia of Type Strains, Phase IV (KMG-IV): sequencing the most valuable type-strain genomes for metagenomic binning, comparative biology and taxonomic classification.</title>
        <authorList>
            <person name="Goeker M."/>
        </authorList>
    </citation>
    <scope>NUCLEOTIDE SEQUENCE [LARGE SCALE GENOMIC DNA]</scope>
    <source>
        <strain evidence="9 10">DSM 19619</strain>
    </source>
</reference>
<evidence type="ECO:0000313" key="10">
    <source>
        <dbReference type="Proteomes" id="UP001242480"/>
    </source>
</evidence>
<evidence type="ECO:0000313" key="9">
    <source>
        <dbReference type="EMBL" id="MDQ0473790.1"/>
    </source>
</evidence>
<protein>
    <recommendedName>
        <fullName evidence="6">ATP:glycerol 3-phosphotransferase</fullName>
    </recommendedName>
</protein>
<name>A0ABU0JJK6_9HYPH</name>
<dbReference type="InterPro" id="IPR000577">
    <property type="entry name" value="Carb_kinase_FGGY"/>
</dbReference>
<dbReference type="SUPFAM" id="SSF53067">
    <property type="entry name" value="Actin-like ATPase domain"/>
    <property type="match status" value="2"/>
</dbReference>
<comment type="caution">
    <text evidence="9">The sequence shown here is derived from an EMBL/GenBank/DDBJ whole genome shotgun (WGS) entry which is preliminary data.</text>
</comment>
<dbReference type="PROSITE" id="PS00933">
    <property type="entry name" value="FGGY_KINASES_1"/>
    <property type="match status" value="1"/>
</dbReference>
<sequence length="476" mass="49066">MNVLAIDQGTTSTKAHVLFDDGRFETVGGIAHQQHFPGPGRVEHDAGEIAAAVETLIGRAVAAHGVPDAVALANQGETVVAWDRDTRQPLHRAIVWQDQRTQPRLDGFGAAQKALVAERAGLPLDAYFSASKLAWLLREVPEVAAAAAAGRLGLATSDVFLLGRLTGRYATDAATASRTSLMDLDRRCWDGDLAALFGVPLALLPPILPCAGDFGPVQIGGAERPLTASLVDQQAALYGHGCRAAGDAKITFGTGTFALAVSGPVPVRGREGLVPTLAWQLPGEAALYALDAGDFTAAAAIGWGRSLGLPMDGALGPGPSAIERGLVFVPALAGLAAPHWDRGAGGLFLGLRQDTTPADMARAIWEGIALRAVELLEALIGADAAGAVSVDGGLTHDDGFVQFLADALGRPARRRASADLTALGVAMLGFVGLGAEPPPVSTAGDRLVEPSAAGAAIRDARPLFARAVERSKGWFG</sequence>
<proteinExistence type="inferred from homology"/>
<dbReference type="InterPro" id="IPR018484">
    <property type="entry name" value="FGGY_N"/>
</dbReference>
<gene>
    <name evidence="9" type="ORF">QO011_006826</name>
</gene>
<evidence type="ECO:0000256" key="4">
    <source>
        <dbReference type="ARBA" id="ARBA00022777"/>
    </source>
</evidence>
<organism evidence="9 10">
    <name type="scientific">Labrys wisconsinensis</name>
    <dbReference type="NCBI Taxonomy" id="425677"/>
    <lineage>
        <taxon>Bacteria</taxon>
        <taxon>Pseudomonadati</taxon>
        <taxon>Pseudomonadota</taxon>
        <taxon>Alphaproteobacteria</taxon>
        <taxon>Hyphomicrobiales</taxon>
        <taxon>Xanthobacteraceae</taxon>
        <taxon>Labrys</taxon>
    </lineage>
</organism>
<evidence type="ECO:0000259" key="7">
    <source>
        <dbReference type="Pfam" id="PF00370"/>
    </source>
</evidence>
<feature type="domain" description="Carbohydrate kinase FGGY C-terminal" evidence="8">
    <location>
        <begin position="248"/>
        <end position="432"/>
    </location>
</feature>
<feature type="domain" description="Carbohydrate kinase FGGY N-terminal" evidence="7">
    <location>
        <begin position="3"/>
        <end position="236"/>
    </location>
</feature>
<dbReference type="GO" id="GO:0004370">
    <property type="term" value="F:glycerol kinase activity"/>
    <property type="evidence" value="ECO:0007669"/>
    <property type="project" value="UniProtKB-EC"/>
</dbReference>
<evidence type="ECO:0000256" key="5">
    <source>
        <dbReference type="ARBA" id="ARBA00022840"/>
    </source>
</evidence>
<comment type="similarity">
    <text evidence="1">Belongs to the FGGY kinase family.</text>
</comment>
<evidence type="ECO:0000256" key="3">
    <source>
        <dbReference type="ARBA" id="ARBA00022741"/>
    </source>
</evidence>
<dbReference type="EMBL" id="JAUSVX010000018">
    <property type="protein sequence ID" value="MDQ0473790.1"/>
    <property type="molecule type" value="Genomic_DNA"/>
</dbReference>
<evidence type="ECO:0000259" key="8">
    <source>
        <dbReference type="Pfam" id="PF02782"/>
    </source>
</evidence>
<evidence type="ECO:0000256" key="1">
    <source>
        <dbReference type="ARBA" id="ARBA00009156"/>
    </source>
</evidence>
<keyword evidence="4 9" id="KW-0418">Kinase</keyword>
<dbReference type="Proteomes" id="UP001242480">
    <property type="component" value="Unassembled WGS sequence"/>
</dbReference>
<dbReference type="Pfam" id="PF00370">
    <property type="entry name" value="FGGY_N"/>
    <property type="match status" value="1"/>
</dbReference>
<dbReference type="PIRSF" id="PIRSF000538">
    <property type="entry name" value="GlpK"/>
    <property type="match status" value="1"/>
</dbReference>